<proteinExistence type="predicted"/>
<keyword evidence="3" id="KW-1185">Reference proteome</keyword>
<dbReference type="InterPro" id="IPR016197">
    <property type="entry name" value="Chromo-like_dom_sf"/>
</dbReference>
<dbReference type="Pfam" id="PF24626">
    <property type="entry name" value="SH3_Tf2-1"/>
    <property type="match status" value="1"/>
</dbReference>
<dbReference type="AlphaFoldDB" id="A0AAE0RHW5"/>
<evidence type="ECO:0000313" key="2">
    <source>
        <dbReference type="EMBL" id="KAK3556441.1"/>
    </source>
</evidence>
<name>A0AAE0RHW5_9TELE</name>
<dbReference type="Gene3D" id="2.40.50.40">
    <property type="match status" value="1"/>
</dbReference>
<reference evidence="2" key="1">
    <citation type="submission" date="2023-06" db="EMBL/GenBank/DDBJ databases">
        <title>Male Hemibagrus guttatus genome.</title>
        <authorList>
            <person name="Bian C."/>
        </authorList>
    </citation>
    <scope>NUCLEOTIDE SEQUENCE</scope>
    <source>
        <strain evidence="2">Male_cb2023</strain>
        <tissue evidence="2">Muscle</tissue>
    </source>
</reference>
<dbReference type="Gene3D" id="3.10.10.10">
    <property type="entry name" value="HIV Type 1 Reverse Transcriptase, subunit A, domain 1"/>
    <property type="match status" value="1"/>
</dbReference>
<dbReference type="InterPro" id="IPR056924">
    <property type="entry name" value="SH3_Tf2-1"/>
</dbReference>
<feature type="domain" description="Tf2-1-like SH3-like" evidence="1">
    <location>
        <begin position="105"/>
        <end position="144"/>
    </location>
</feature>
<dbReference type="SUPFAM" id="SSF54160">
    <property type="entry name" value="Chromo domain-like"/>
    <property type="match status" value="1"/>
</dbReference>
<dbReference type="EMBL" id="JAUCMX010000001">
    <property type="protein sequence ID" value="KAK3556441.1"/>
    <property type="molecule type" value="Genomic_DNA"/>
</dbReference>
<comment type="caution">
    <text evidence="2">The sequence shown here is derived from an EMBL/GenBank/DDBJ whole genome shotgun (WGS) entry which is preliminary data.</text>
</comment>
<protein>
    <recommendedName>
        <fullName evidence="1">Tf2-1-like SH3-like domain-containing protein</fullName>
    </recommendedName>
</protein>
<dbReference type="InterPro" id="IPR052055">
    <property type="entry name" value="Hepadnavirus_pol/RT"/>
</dbReference>
<organism evidence="2 3">
    <name type="scientific">Hemibagrus guttatus</name>
    <dbReference type="NCBI Taxonomy" id="175788"/>
    <lineage>
        <taxon>Eukaryota</taxon>
        <taxon>Metazoa</taxon>
        <taxon>Chordata</taxon>
        <taxon>Craniata</taxon>
        <taxon>Vertebrata</taxon>
        <taxon>Euteleostomi</taxon>
        <taxon>Actinopterygii</taxon>
        <taxon>Neopterygii</taxon>
        <taxon>Teleostei</taxon>
        <taxon>Ostariophysi</taxon>
        <taxon>Siluriformes</taxon>
        <taxon>Bagridae</taxon>
        <taxon>Hemibagrus</taxon>
    </lineage>
</organism>
<gene>
    <name evidence="2" type="ORF">QTP70_008275</name>
</gene>
<dbReference type="PANTHER" id="PTHR33050:SF7">
    <property type="entry name" value="RIBONUCLEASE H"/>
    <property type="match status" value="1"/>
</dbReference>
<dbReference type="PANTHER" id="PTHR33050">
    <property type="entry name" value="REVERSE TRANSCRIPTASE DOMAIN-CONTAINING PROTEIN"/>
    <property type="match status" value="1"/>
</dbReference>
<dbReference type="Proteomes" id="UP001274896">
    <property type="component" value="Unassembled WGS sequence"/>
</dbReference>
<accession>A0AAE0RHW5</accession>
<dbReference type="Gene3D" id="3.30.70.270">
    <property type="match status" value="1"/>
</dbReference>
<sequence length="651" mass="72817">MGCIRPELSHSCIHRADSIPMYPGLSATPISMVWGLQPSDVPAVDRAGSIAAKKCGRVPMYICHTQAEYSGGLPQVPTSQVPGWTSSLALYAEPKVEALLPQAQSMFGPICIVRQIYPVTYRLQLPPSYRIAPMFHVSLLKPAHSPPNDESMSSEPPPPLDIDGAPSYLVHTCLNSRCHRNRLQYLDWEGYGPEERSWVSANDILDPTLVEEFHCLHPNRLVPHLRGRLYLKTPGGVPRKEGSMLSDALEVIGGDPTAMQLIRNTASWPIQVEVKECLEQEASIGRSKWRQAAKLVHPYTTWQFCDSAVVDWQQEVKCQSAAFKEFIPRRSEKTRPLSSLTCLPPDRAGRKARVAARAPLPKSREAGQRAWAQARQMAPDLRSVISAWRATKESWRLKARVPGSTLLSGVFPTLYLTNSAISVVGRAHSRSRFLYKSIPLVCNCQCAVSGHWGGQHEFNTSLRQPGSVEASARCLSVSPKYHKERVQDPVCHLSPSISGSAAHYRRHTPNFVPPRGTSLPSEKGAIEHVPLPDWNSGFYSRYFVVPKREEGMHPVLDQRALNSALMKFKFKMLTTKLITLQIRSENWFVMIDPKDAYFHVGIRPEHRKFLRFAYLAEAVSAHLSPGSFPQVLARVCHDMVHLLLVAPRWPA</sequence>
<dbReference type="InterPro" id="IPR043502">
    <property type="entry name" value="DNA/RNA_pol_sf"/>
</dbReference>
<evidence type="ECO:0000259" key="1">
    <source>
        <dbReference type="Pfam" id="PF24626"/>
    </source>
</evidence>
<evidence type="ECO:0000313" key="3">
    <source>
        <dbReference type="Proteomes" id="UP001274896"/>
    </source>
</evidence>
<dbReference type="SUPFAM" id="SSF56672">
    <property type="entry name" value="DNA/RNA polymerases"/>
    <property type="match status" value="1"/>
</dbReference>
<dbReference type="InterPro" id="IPR043128">
    <property type="entry name" value="Rev_trsase/Diguanyl_cyclase"/>
</dbReference>